<accession>A0A6F9DQ67</accession>
<feature type="region of interest" description="Disordered" evidence="1">
    <location>
        <begin position="163"/>
        <end position="204"/>
    </location>
</feature>
<keyword evidence="3" id="KW-0418">Kinase</keyword>
<keyword evidence="3" id="KW-0808">Transferase</keyword>
<dbReference type="InterPro" id="IPR005189">
    <property type="entry name" value="Focal_adhesion_kin_target_dom"/>
</dbReference>
<organism evidence="3">
    <name type="scientific">Phallusia mammillata</name>
    <dbReference type="NCBI Taxonomy" id="59560"/>
    <lineage>
        <taxon>Eukaryota</taxon>
        <taxon>Metazoa</taxon>
        <taxon>Chordata</taxon>
        <taxon>Tunicata</taxon>
        <taxon>Ascidiacea</taxon>
        <taxon>Phlebobranchia</taxon>
        <taxon>Ascidiidae</taxon>
        <taxon>Phallusia</taxon>
    </lineage>
</organism>
<feature type="domain" description="Focal AT" evidence="2">
    <location>
        <begin position="31"/>
        <end position="161"/>
    </location>
</feature>
<dbReference type="GO" id="GO:0005925">
    <property type="term" value="C:focal adhesion"/>
    <property type="evidence" value="ECO:0007669"/>
    <property type="project" value="InterPro"/>
</dbReference>
<feature type="compositionally biased region" description="Low complexity" evidence="1">
    <location>
        <begin position="182"/>
        <end position="192"/>
    </location>
</feature>
<dbReference type="AlphaFoldDB" id="A0A6F9DQ67"/>
<evidence type="ECO:0000256" key="1">
    <source>
        <dbReference type="SAM" id="MobiDB-lite"/>
    </source>
</evidence>
<sequence>MPPAKPPRAVKEPPIPPMPKLTLEEVKPTPTMKLDRSKDAVYRDTMNVVKSVLQANQEVMNAQPDDIFILVKSIGKALKELCTSLDQEMASLPGENHREIDMAQKTTNKDLSQIINQMKLVKRFYTTTQVTEYKKCLMAATQVLAIDVKNLLDVVDKARLNRQFSDSGGHTSGQSSEDGIDLGEYPEGGEAALPPPPSEFLEEG</sequence>
<dbReference type="Pfam" id="PF03623">
    <property type="entry name" value="Focal_AT"/>
    <property type="match status" value="1"/>
</dbReference>
<dbReference type="SUPFAM" id="SSF68993">
    <property type="entry name" value="FAT domain of focal adhesion kinase"/>
    <property type="match status" value="1"/>
</dbReference>
<dbReference type="EMBL" id="LR789407">
    <property type="protein sequence ID" value="CAB3265269.1"/>
    <property type="molecule type" value="mRNA"/>
</dbReference>
<feature type="region of interest" description="Disordered" evidence="1">
    <location>
        <begin position="1"/>
        <end position="22"/>
    </location>
</feature>
<dbReference type="GO" id="GO:0007172">
    <property type="term" value="P:signal complex assembly"/>
    <property type="evidence" value="ECO:0007669"/>
    <property type="project" value="InterPro"/>
</dbReference>
<gene>
    <name evidence="3" type="primary">Ptk2-001</name>
</gene>
<feature type="compositionally biased region" description="Polar residues" evidence="1">
    <location>
        <begin position="163"/>
        <end position="177"/>
    </location>
</feature>
<dbReference type="GO" id="GO:0004713">
    <property type="term" value="F:protein tyrosine kinase activity"/>
    <property type="evidence" value="ECO:0007669"/>
    <property type="project" value="InterPro"/>
</dbReference>
<name>A0A6F9DQ67_9ASCI</name>
<dbReference type="InterPro" id="IPR036137">
    <property type="entry name" value="Focal_adhe_kin_target_dom_sf"/>
</dbReference>
<evidence type="ECO:0000259" key="2">
    <source>
        <dbReference type="Pfam" id="PF03623"/>
    </source>
</evidence>
<evidence type="ECO:0000313" key="3">
    <source>
        <dbReference type="EMBL" id="CAB3265269.1"/>
    </source>
</evidence>
<dbReference type="Gene3D" id="1.20.120.330">
    <property type="entry name" value="Nucleotidyltransferases domain 2"/>
    <property type="match status" value="1"/>
</dbReference>
<reference evidence="3" key="1">
    <citation type="submission" date="2020-04" db="EMBL/GenBank/DDBJ databases">
        <authorList>
            <person name="Neveu A P."/>
        </authorList>
    </citation>
    <scope>NUCLEOTIDE SEQUENCE</scope>
    <source>
        <tissue evidence="3">Whole embryo</tissue>
    </source>
</reference>
<protein>
    <submittedName>
        <fullName evidence="3">Focal adhesion kinase 1</fullName>
    </submittedName>
</protein>
<proteinExistence type="evidence at transcript level"/>